<keyword evidence="2 5" id="KW-0694">RNA-binding</keyword>
<dbReference type="GO" id="GO:0071011">
    <property type="term" value="C:precatalytic spliceosome"/>
    <property type="evidence" value="ECO:0007669"/>
    <property type="project" value="TreeGrafter"/>
</dbReference>
<dbReference type="GO" id="GO:0030619">
    <property type="term" value="F:U1 snRNA binding"/>
    <property type="evidence" value="ECO:0007669"/>
    <property type="project" value="TreeGrafter"/>
</dbReference>
<evidence type="ECO:0000259" key="6">
    <source>
        <dbReference type="PROSITE" id="PS50102"/>
    </source>
</evidence>
<dbReference type="InterPro" id="IPR035979">
    <property type="entry name" value="RBD_domain_sf"/>
</dbReference>
<reference evidence="7" key="1">
    <citation type="submission" date="2020-03" db="EMBL/GenBank/DDBJ databases">
        <title>Draft Genome Sequence of Cylindrodendrum hubeiense.</title>
        <authorList>
            <person name="Buettner E."/>
            <person name="Kellner H."/>
        </authorList>
    </citation>
    <scope>NUCLEOTIDE SEQUENCE</scope>
    <source>
        <strain evidence="7">IHI 201604</strain>
    </source>
</reference>
<accession>A0A9P5L9P1</accession>
<keyword evidence="4" id="KW-0687">Ribonucleoprotein</keyword>
<dbReference type="Proteomes" id="UP000722485">
    <property type="component" value="Unassembled WGS sequence"/>
</dbReference>
<evidence type="ECO:0000256" key="1">
    <source>
        <dbReference type="ARBA" id="ARBA00004123"/>
    </source>
</evidence>
<dbReference type="AlphaFoldDB" id="A0A9P5L9P1"/>
<proteinExistence type="predicted"/>
<sequence>MTDKLPPNLLALFAARPPLRWVEPPDHAPQNRKTAPVGGVAAFLPELQKYKETDDYKPTESWLQARDRKTREKKEAVQKLVAEAPTTCEEKLSFAAAAQSLTTRLDKPNEDPNVRGDAFKTLIVARLSYDADERDLEKEFGRIGPIERIRIVTDTHAHEKPNKKKKPHRGYAFVVFEREKDMRELSRVGSLDAWAVVSVAADTPGRCLRAPWVLEGSVVAAAAASVAGSGASMAAVAAEADSEEAVVVVVSEVASMGLEEVIETAMEHPAERHPALASIEETATVEIVAETVVIAEIEAIAETEATVETEATEALVGMILEAAAHMKTDTAVVAAASVMVVADSEIVKAVARAATWSPSSHEETAGGRVEEKVGIATAITTDLLEMIDLPEMTDLLETTMPAESAGTTAAVTRIPGSCADTKLHSLDFWWVVDYVTWSLIQFPFPPTLRT</sequence>
<feature type="domain" description="RRM" evidence="6">
    <location>
        <begin position="120"/>
        <end position="215"/>
    </location>
</feature>
<evidence type="ECO:0000313" key="8">
    <source>
        <dbReference type="Proteomes" id="UP000722485"/>
    </source>
</evidence>
<protein>
    <recommendedName>
        <fullName evidence="6">RRM domain-containing protein</fullName>
    </recommendedName>
</protein>
<dbReference type="PANTHER" id="PTHR13952">
    <property type="entry name" value="U1 SMALL NUCLEAR RIBONUCLEOPROTEIN 70 KD"/>
    <property type="match status" value="1"/>
</dbReference>
<dbReference type="PROSITE" id="PS50102">
    <property type="entry name" value="RRM"/>
    <property type="match status" value="1"/>
</dbReference>
<comment type="caution">
    <text evidence="7">The sequence shown here is derived from an EMBL/GenBank/DDBJ whole genome shotgun (WGS) entry which is preliminary data.</text>
</comment>
<dbReference type="GO" id="GO:0000398">
    <property type="term" value="P:mRNA splicing, via spliceosome"/>
    <property type="evidence" value="ECO:0007669"/>
    <property type="project" value="TreeGrafter"/>
</dbReference>
<dbReference type="GO" id="GO:0005685">
    <property type="term" value="C:U1 snRNP"/>
    <property type="evidence" value="ECO:0007669"/>
    <property type="project" value="TreeGrafter"/>
</dbReference>
<dbReference type="Pfam" id="PF00076">
    <property type="entry name" value="RRM_1"/>
    <property type="match status" value="1"/>
</dbReference>
<dbReference type="GO" id="GO:0071004">
    <property type="term" value="C:U2-type prespliceosome"/>
    <property type="evidence" value="ECO:0007669"/>
    <property type="project" value="TreeGrafter"/>
</dbReference>
<dbReference type="EMBL" id="JAANBB010000749">
    <property type="protein sequence ID" value="KAF7534773.1"/>
    <property type="molecule type" value="Genomic_DNA"/>
</dbReference>
<dbReference type="SUPFAM" id="SSF54928">
    <property type="entry name" value="RNA-binding domain, RBD"/>
    <property type="match status" value="1"/>
</dbReference>
<comment type="subcellular location">
    <subcellularLocation>
        <location evidence="1">Nucleus</location>
    </subcellularLocation>
</comment>
<dbReference type="GO" id="GO:0003729">
    <property type="term" value="F:mRNA binding"/>
    <property type="evidence" value="ECO:0007669"/>
    <property type="project" value="TreeGrafter"/>
</dbReference>
<keyword evidence="3" id="KW-0539">Nucleus</keyword>
<dbReference type="OrthoDB" id="4207594at2759"/>
<dbReference type="Pfam" id="PF12220">
    <property type="entry name" value="U1snRNP70_N"/>
    <property type="match status" value="1"/>
</dbReference>
<dbReference type="PANTHER" id="PTHR13952:SF5">
    <property type="entry name" value="U1 SMALL NUCLEAR RIBONUCLEOPROTEIN 70 KDA"/>
    <property type="match status" value="1"/>
</dbReference>
<evidence type="ECO:0000313" key="7">
    <source>
        <dbReference type="EMBL" id="KAF7534773.1"/>
    </source>
</evidence>
<dbReference type="InterPro" id="IPR051183">
    <property type="entry name" value="U1_U11-U12_snRNP_70-35kDa"/>
</dbReference>
<dbReference type="InterPro" id="IPR012677">
    <property type="entry name" value="Nucleotide-bd_a/b_plait_sf"/>
</dbReference>
<dbReference type="SMART" id="SM00360">
    <property type="entry name" value="RRM"/>
    <property type="match status" value="1"/>
</dbReference>
<name>A0A9P5L9P1_9HYPO</name>
<evidence type="ECO:0000256" key="5">
    <source>
        <dbReference type="PROSITE-ProRule" id="PRU00176"/>
    </source>
</evidence>
<evidence type="ECO:0000256" key="3">
    <source>
        <dbReference type="ARBA" id="ARBA00023242"/>
    </source>
</evidence>
<dbReference type="Gene3D" id="3.30.70.330">
    <property type="match status" value="1"/>
</dbReference>
<organism evidence="7 8">
    <name type="scientific">Cylindrodendrum hubeiense</name>
    <dbReference type="NCBI Taxonomy" id="595255"/>
    <lineage>
        <taxon>Eukaryota</taxon>
        <taxon>Fungi</taxon>
        <taxon>Dikarya</taxon>
        <taxon>Ascomycota</taxon>
        <taxon>Pezizomycotina</taxon>
        <taxon>Sordariomycetes</taxon>
        <taxon>Hypocreomycetidae</taxon>
        <taxon>Hypocreales</taxon>
        <taxon>Nectriaceae</taxon>
        <taxon>Cylindrodendrum</taxon>
    </lineage>
</organism>
<dbReference type="InterPro" id="IPR000504">
    <property type="entry name" value="RRM_dom"/>
</dbReference>
<gene>
    <name evidence="7" type="ORF">G7Z17_g13311</name>
</gene>
<dbReference type="InterPro" id="IPR022023">
    <property type="entry name" value="U1snRNP70_N"/>
</dbReference>
<evidence type="ECO:0000256" key="4">
    <source>
        <dbReference type="ARBA" id="ARBA00023274"/>
    </source>
</evidence>
<evidence type="ECO:0000256" key="2">
    <source>
        <dbReference type="ARBA" id="ARBA00022884"/>
    </source>
</evidence>
<keyword evidence="8" id="KW-1185">Reference proteome</keyword>